<reference evidence="3 4" key="1">
    <citation type="journal article" date="2018" name="Sci. Rep.">
        <title>Raphidocelis subcapitata (=Pseudokirchneriella subcapitata) provides an insight into genome evolution and environmental adaptations in the Sphaeropleales.</title>
        <authorList>
            <person name="Suzuki S."/>
            <person name="Yamaguchi H."/>
            <person name="Nakajima N."/>
            <person name="Kawachi M."/>
        </authorList>
    </citation>
    <scope>NUCLEOTIDE SEQUENCE [LARGE SCALE GENOMIC DNA]</scope>
    <source>
        <strain evidence="3 4">NIES-35</strain>
    </source>
</reference>
<dbReference type="InParanoid" id="A0A2V0NLF1"/>
<feature type="compositionally biased region" description="Low complexity" evidence="1">
    <location>
        <begin position="138"/>
        <end position="161"/>
    </location>
</feature>
<dbReference type="STRING" id="307507.A0A2V0NLF1"/>
<organism evidence="3 4">
    <name type="scientific">Raphidocelis subcapitata</name>
    <dbReference type="NCBI Taxonomy" id="307507"/>
    <lineage>
        <taxon>Eukaryota</taxon>
        <taxon>Viridiplantae</taxon>
        <taxon>Chlorophyta</taxon>
        <taxon>core chlorophytes</taxon>
        <taxon>Chlorophyceae</taxon>
        <taxon>CS clade</taxon>
        <taxon>Sphaeropleales</taxon>
        <taxon>Selenastraceae</taxon>
        <taxon>Raphidocelis</taxon>
    </lineage>
</organism>
<feature type="chain" id="PRO_5015966230" evidence="2">
    <location>
        <begin position="36"/>
        <end position="192"/>
    </location>
</feature>
<dbReference type="OrthoDB" id="4590138at2759"/>
<accession>A0A2V0NLF1</accession>
<dbReference type="AlphaFoldDB" id="A0A2V0NLF1"/>
<dbReference type="Proteomes" id="UP000247498">
    <property type="component" value="Unassembled WGS sequence"/>
</dbReference>
<keyword evidence="2" id="KW-0732">Signal</keyword>
<dbReference type="EMBL" id="BDRX01000002">
    <property type="protein sequence ID" value="GBF87909.1"/>
    <property type="molecule type" value="Genomic_DNA"/>
</dbReference>
<name>A0A2V0NLF1_9CHLO</name>
<feature type="region of interest" description="Disordered" evidence="1">
    <location>
        <begin position="44"/>
        <end position="73"/>
    </location>
</feature>
<evidence type="ECO:0000256" key="1">
    <source>
        <dbReference type="SAM" id="MobiDB-lite"/>
    </source>
</evidence>
<feature type="signal peptide" evidence="2">
    <location>
        <begin position="1"/>
        <end position="35"/>
    </location>
</feature>
<keyword evidence="4" id="KW-1185">Reference proteome</keyword>
<sequence length="192" mass="21208">MPPTPRLPAARRTATPLLVLLVLSLYHQLPPSAHCYSPAAAAVPREDATTDPPLALPPPEADAGAGRGAGESTSIRLGEKVALDHLGPTIVHEDGTVSRISNWDQLSEAERAVAWRRITARNRERLATIKKDFEEAEQQQQQQQQQQQTQTQTQQQTQQQTRQVDLHSSGQVEQQQAEQAQAPAEEQQHTEL</sequence>
<comment type="caution">
    <text evidence="3">The sequence shown here is derived from an EMBL/GenBank/DDBJ whole genome shotgun (WGS) entry which is preliminary data.</text>
</comment>
<evidence type="ECO:0000313" key="4">
    <source>
        <dbReference type="Proteomes" id="UP000247498"/>
    </source>
</evidence>
<dbReference type="PANTHER" id="PTHR39474:SF1">
    <property type="entry name" value="FUNGAL SPECIFIC TRANSCRIPTION FACTOR"/>
    <property type="match status" value="1"/>
</dbReference>
<proteinExistence type="predicted"/>
<dbReference type="PANTHER" id="PTHR39474">
    <property type="entry name" value="UNNAMED PRODUCT"/>
    <property type="match status" value="1"/>
</dbReference>
<feature type="compositionally biased region" description="Low complexity" evidence="1">
    <location>
        <begin position="171"/>
        <end position="185"/>
    </location>
</feature>
<feature type="region of interest" description="Disordered" evidence="1">
    <location>
        <begin position="136"/>
        <end position="192"/>
    </location>
</feature>
<protein>
    <submittedName>
        <fullName evidence="3">Uncharacterized protein</fullName>
    </submittedName>
</protein>
<evidence type="ECO:0000256" key="2">
    <source>
        <dbReference type="SAM" id="SignalP"/>
    </source>
</evidence>
<evidence type="ECO:0000313" key="3">
    <source>
        <dbReference type="EMBL" id="GBF87909.1"/>
    </source>
</evidence>
<gene>
    <name evidence="3" type="ORF">Rsub_00621</name>
</gene>